<dbReference type="Pfam" id="PF01814">
    <property type="entry name" value="Hemerythrin"/>
    <property type="match status" value="1"/>
</dbReference>
<keyword evidence="4" id="KW-0408">Iron</keyword>
<dbReference type="CDD" id="cd12107">
    <property type="entry name" value="Hemerythrin"/>
    <property type="match status" value="1"/>
</dbReference>
<reference evidence="7" key="1">
    <citation type="journal article" date="2015" name="Genome Announc.">
        <title>High-Quality Draft Genome Sequence of Desulfovibrio carbinoliphilus FW-101-2B, an Organic Acid-Oxidizing Sulfate-Reducing Bacterium Isolated from Uranium(VI)-Contaminated Groundwater.</title>
        <authorList>
            <person name="Ramsay B.D."/>
            <person name="Hwang C."/>
            <person name="Woo H.L."/>
            <person name="Carroll S.L."/>
            <person name="Lucas S."/>
            <person name="Han J."/>
            <person name="Lapidus A.L."/>
            <person name="Cheng J.F."/>
            <person name="Goodwin L.A."/>
            <person name="Pitluck S."/>
            <person name="Peters L."/>
            <person name="Chertkov O."/>
            <person name="Held B."/>
            <person name="Detter J.C."/>
            <person name="Han C.S."/>
            <person name="Tapia R."/>
            <person name="Land M.L."/>
            <person name="Hauser L.J."/>
            <person name="Kyrpides N.C."/>
            <person name="Ivanova N.N."/>
            <person name="Mikhailova N."/>
            <person name="Pagani I."/>
            <person name="Woyke T."/>
            <person name="Arkin A.P."/>
            <person name="Dehal P."/>
            <person name="Chivian D."/>
            <person name="Criddle C.S."/>
            <person name="Wu W."/>
            <person name="Chakraborty R."/>
            <person name="Hazen T.C."/>
            <person name="Fields M.W."/>
        </authorList>
    </citation>
    <scope>NUCLEOTIDE SEQUENCE [LARGE SCALE GENOMIC DNA]</scope>
    <source>
        <strain evidence="7">FW-101-2B</strain>
    </source>
</reference>
<organism evidence="6 7">
    <name type="scientific">Solidesulfovibrio carbinoliphilus subsp. oakridgensis</name>
    <dbReference type="NCBI Taxonomy" id="694327"/>
    <lineage>
        <taxon>Bacteria</taxon>
        <taxon>Pseudomonadati</taxon>
        <taxon>Thermodesulfobacteriota</taxon>
        <taxon>Desulfovibrionia</taxon>
        <taxon>Desulfovibrionales</taxon>
        <taxon>Desulfovibrionaceae</taxon>
        <taxon>Solidesulfovibrio</taxon>
    </lineage>
</organism>
<comment type="similarity">
    <text evidence="1">Belongs to the hemerythrin family.</text>
</comment>
<dbReference type="InterPro" id="IPR016131">
    <property type="entry name" value="Haemerythrin_Fe_BS"/>
</dbReference>
<dbReference type="SUPFAM" id="SSF47188">
    <property type="entry name" value="Hemerythrin-like"/>
    <property type="match status" value="1"/>
</dbReference>
<evidence type="ECO:0000256" key="2">
    <source>
        <dbReference type="ARBA" id="ARBA00022621"/>
    </source>
</evidence>
<dbReference type="NCBIfam" id="NF033749">
    <property type="entry name" value="bact_hemeryth"/>
    <property type="match status" value="1"/>
</dbReference>
<evidence type="ECO:0000313" key="6">
    <source>
        <dbReference type="EMBL" id="EHJ49146.1"/>
    </source>
</evidence>
<dbReference type="InterPro" id="IPR050669">
    <property type="entry name" value="Hemerythrin"/>
</dbReference>
<evidence type="ECO:0000256" key="1">
    <source>
        <dbReference type="ARBA" id="ARBA00010587"/>
    </source>
</evidence>
<dbReference type="NCBIfam" id="TIGR02481">
    <property type="entry name" value="hemeryth_dom"/>
    <property type="match status" value="1"/>
</dbReference>
<dbReference type="PANTHER" id="PTHR37164">
    <property type="entry name" value="BACTERIOHEMERYTHRIN"/>
    <property type="match status" value="1"/>
</dbReference>
<dbReference type="AlphaFoldDB" id="G7Q8Q9"/>
<dbReference type="Gene3D" id="1.20.120.50">
    <property type="entry name" value="Hemerythrin-like"/>
    <property type="match status" value="1"/>
</dbReference>
<evidence type="ECO:0000256" key="4">
    <source>
        <dbReference type="ARBA" id="ARBA00023004"/>
    </source>
</evidence>
<dbReference type="Proteomes" id="UP000004662">
    <property type="component" value="Chromosome"/>
</dbReference>
<keyword evidence="7" id="KW-1185">Reference proteome</keyword>
<evidence type="ECO:0000313" key="7">
    <source>
        <dbReference type="Proteomes" id="UP000004662"/>
    </source>
</evidence>
<keyword evidence="2" id="KW-0561">Oxygen transport</keyword>
<accession>G7Q8Q9</accession>
<dbReference type="GO" id="GO:0046872">
    <property type="term" value="F:metal ion binding"/>
    <property type="evidence" value="ECO:0007669"/>
    <property type="project" value="UniProtKB-KW"/>
</dbReference>
<dbReference type="PROSITE" id="PS00550">
    <property type="entry name" value="HEMERYTHRINS"/>
    <property type="match status" value="1"/>
</dbReference>
<keyword evidence="3" id="KW-0479">Metal-binding</keyword>
<dbReference type="InterPro" id="IPR012827">
    <property type="entry name" value="Hemerythrin_metal-bd"/>
</dbReference>
<dbReference type="InterPro" id="IPR012312">
    <property type="entry name" value="Hemerythrin-like"/>
</dbReference>
<proteinExistence type="inferred from homology"/>
<protein>
    <submittedName>
        <fullName evidence="6">Hemerythrin-like metal-binding protein</fullName>
    </submittedName>
</protein>
<dbReference type="STRING" id="694327.DFW101_3146"/>
<name>G7Q8Q9_9BACT</name>
<evidence type="ECO:0000256" key="3">
    <source>
        <dbReference type="ARBA" id="ARBA00022723"/>
    </source>
</evidence>
<sequence>MQQIRFDDSLRTGFAPIDEQHELFLGMLSELGAQIAAGEHRQGVLDAFQGMRLYADGHFTDEEALMAEAGYPELLPHCQLHETFRQMVGELEGRAGEGPGLLSLETLEFLGAWFIGHIQNEDQRFAAFARAGRPA</sequence>
<keyword evidence="2" id="KW-0813">Transport</keyword>
<gene>
    <name evidence="6" type="ORF">DFW101_3146</name>
</gene>
<dbReference type="InterPro" id="IPR035938">
    <property type="entry name" value="Hemerythrin-like_sf"/>
</dbReference>
<dbReference type="GO" id="GO:0005344">
    <property type="term" value="F:oxygen carrier activity"/>
    <property type="evidence" value="ECO:0007669"/>
    <property type="project" value="UniProtKB-KW"/>
</dbReference>
<dbReference type="EMBL" id="CM001368">
    <property type="protein sequence ID" value="EHJ49146.1"/>
    <property type="molecule type" value="Genomic_DNA"/>
</dbReference>
<dbReference type="OrthoDB" id="9774644at2"/>
<dbReference type="PANTHER" id="PTHR37164:SF1">
    <property type="entry name" value="BACTERIOHEMERYTHRIN"/>
    <property type="match status" value="1"/>
</dbReference>
<feature type="domain" description="Hemerythrin-like" evidence="5">
    <location>
        <begin position="15"/>
        <end position="127"/>
    </location>
</feature>
<dbReference type="eggNOG" id="COG2703">
    <property type="taxonomic scope" value="Bacteria"/>
</dbReference>
<evidence type="ECO:0000259" key="5">
    <source>
        <dbReference type="Pfam" id="PF01814"/>
    </source>
</evidence>
<dbReference type="HOGENOM" id="CLU_086902_3_1_7"/>